<feature type="compositionally biased region" description="Basic residues" evidence="1">
    <location>
        <begin position="399"/>
        <end position="414"/>
    </location>
</feature>
<evidence type="ECO:0000256" key="1">
    <source>
        <dbReference type="SAM" id="MobiDB-lite"/>
    </source>
</evidence>
<evidence type="ECO:0000313" key="2">
    <source>
        <dbReference type="EMBL" id="SCM76591.1"/>
    </source>
</evidence>
<feature type="compositionally biased region" description="Basic residues" evidence="1">
    <location>
        <begin position="133"/>
        <end position="142"/>
    </location>
</feature>
<feature type="compositionally biased region" description="Low complexity" evidence="1">
    <location>
        <begin position="418"/>
        <end position="428"/>
    </location>
</feature>
<dbReference type="AlphaFoldDB" id="A0A212LGA8"/>
<proteinExistence type="predicted"/>
<feature type="region of interest" description="Disordered" evidence="1">
    <location>
        <begin position="115"/>
        <end position="594"/>
    </location>
</feature>
<reference evidence="2" key="1">
    <citation type="submission" date="2016-08" db="EMBL/GenBank/DDBJ databases">
        <authorList>
            <person name="Seilhamer J.J."/>
        </authorList>
    </citation>
    <scope>NUCLEOTIDE SEQUENCE</scope>
    <source>
        <strain evidence="2">86</strain>
    </source>
</reference>
<name>A0A212LGA8_9HYPH</name>
<organism evidence="2">
    <name type="scientific">uncultured Pleomorphomonas sp</name>
    <dbReference type="NCBI Taxonomy" id="442121"/>
    <lineage>
        <taxon>Bacteria</taxon>
        <taxon>Pseudomonadati</taxon>
        <taxon>Pseudomonadota</taxon>
        <taxon>Alphaproteobacteria</taxon>
        <taxon>Hyphomicrobiales</taxon>
        <taxon>Pleomorphomonadaceae</taxon>
        <taxon>Pleomorphomonas</taxon>
        <taxon>environmental samples</taxon>
    </lineage>
</organism>
<feature type="compositionally biased region" description="Basic residues" evidence="1">
    <location>
        <begin position="160"/>
        <end position="174"/>
    </location>
</feature>
<feature type="compositionally biased region" description="Low complexity" evidence="1">
    <location>
        <begin position="510"/>
        <end position="519"/>
    </location>
</feature>
<feature type="compositionally biased region" description="Basic residues" evidence="1">
    <location>
        <begin position="237"/>
        <end position="282"/>
    </location>
</feature>
<dbReference type="EMBL" id="FMJD01000008">
    <property type="protein sequence ID" value="SCM76591.1"/>
    <property type="molecule type" value="Genomic_DNA"/>
</dbReference>
<protein>
    <submittedName>
        <fullName evidence="2">Uncharacterized protein</fullName>
    </submittedName>
</protein>
<gene>
    <name evidence="2" type="ORF">KL86PLE_40397</name>
</gene>
<sequence>MRLHAGPAAGRRYAGGSILVSVRTVTLAAYFGCLRDPRRDLILRNARVSCKTPTTQWSGRRRSAVLSWPTLVFFGTIVDVHARRHAFCAVSHRFSAHRRRADGALQLALCQAARRQDAAPHRGHRPRAVDAGRRRRHHRRAKLAGPHLGGRADLAVPARRPPRRGGARAGRRRQGLLLLLHARRAQRDARDRQGQRPAAALRRPLARPRSVRGAGRRQAVGAHQGAAQRRDGDRGRGSGHRHLPQQGPRRLHHPALGRHAHLHARRGGRRPRHGRHPDHPRRRPPDQHGAPEDHLRRARLGHAEGGAHPADPRAGRRQAVQAPRRAGRRGLPGHGLPAGGAPQLPRPPRLGARRRRDPLHRRDDRPVRSRGHRPLAVALRLRQAGESQRPLHPPDAGRRAGRPCRRPARPHSRGRGAQGQARRGQEGAACRRHARPQGARQDASRADRQRRLPVRQPAALPRRQGGRPARRRRQDGARRPAAAPRRAARLERGGHRGGGSRLCRRDRPQARQGGTAAQGGRHRSHHVAADLRRARRARPRRGARPHRRRAGRLTEPGLWENANPARPGRGGVFTSLRGGGQAGENLAGSDTEKR</sequence>
<feature type="compositionally biased region" description="Basic and acidic residues" evidence="1">
    <location>
        <begin position="283"/>
        <end position="295"/>
    </location>
</feature>
<feature type="compositionally biased region" description="Basic and acidic residues" evidence="1">
    <location>
        <begin position="185"/>
        <end position="194"/>
    </location>
</feature>
<accession>A0A212LGA8</accession>
<feature type="compositionally biased region" description="Basic residues" evidence="1">
    <location>
        <begin position="533"/>
        <end position="551"/>
    </location>
</feature>
<feature type="compositionally biased region" description="Basic residues" evidence="1">
    <location>
        <begin position="464"/>
        <end position="473"/>
    </location>
</feature>